<evidence type="ECO:0000256" key="7">
    <source>
        <dbReference type="ARBA" id="ARBA00022741"/>
    </source>
</evidence>
<dbReference type="InterPro" id="IPR002828">
    <property type="entry name" value="SurE-like_Pase/nucleotidase"/>
</dbReference>
<evidence type="ECO:0000256" key="5">
    <source>
        <dbReference type="ARBA" id="ARBA00022490"/>
    </source>
</evidence>
<protein>
    <recommendedName>
        <fullName evidence="9">5'-nucleotidase SurE</fullName>
        <ecNumber evidence="9">3.1.3.5</ecNumber>
    </recommendedName>
    <alternativeName>
        <fullName evidence="9">Nucleoside 5'-monophosphate phosphohydrolase</fullName>
    </alternativeName>
</protein>
<keyword evidence="8 9" id="KW-0378">Hydrolase</keyword>
<dbReference type="Proteomes" id="UP000267841">
    <property type="component" value="Unassembled WGS sequence"/>
</dbReference>
<feature type="binding site" evidence="9">
    <location>
        <position position="94"/>
    </location>
    <ligand>
        <name>a divalent metal cation</name>
        <dbReference type="ChEBI" id="CHEBI:60240"/>
    </ligand>
</feature>
<reference evidence="11 12" key="1">
    <citation type="submission" date="2018-10" db="EMBL/GenBank/DDBJ databases">
        <title>Genomic Encyclopedia of Archaeal and Bacterial Type Strains, Phase II (KMG-II): from individual species to whole genera.</title>
        <authorList>
            <person name="Goeker M."/>
        </authorList>
    </citation>
    <scope>NUCLEOTIDE SEQUENCE [LARGE SCALE GENOMIC DNA]</scope>
    <source>
        <strain evidence="11 12">DSM 16510</strain>
    </source>
</reference>
<evidence type="ECO:0000259" key="10">
    <source>
        <dbReference type="Pfam" id="PF01975"/>
    </source>
</evidence>
<feature type="binding site" evidence="9">
    <location>
        <position position="10"/>
    </location>
    <ligand>
        <name>a divalent metal cation</name>
        <dbReference type="ChEBI" id="CHEBI:60240"/>
    </ligand>
</feature>
<feature type="binding site" evidence="9">
    <location>
        <position position="9"/>
    </location>
    <ligand>
        <name>a divalent metal cation</name>
        <dbReference type="ChEBI" id="CHEBI:60240"/>
    </ligand>
</feature>
<evidence type="ECO:0000256" key="1">
    <source>
        <dbReference type="ARBA" id="ARBA00000815"/>
    </source>
</evidence>
<keyword evidence="5 9" id="KW-0963">Cytoplasm</keyword>
<evidence type="ECO:0000256" key="8">
    <source>
        <dbReference type="ARBA" id="ARBA00022801"/>
    </source>
</evidence>
<feature type="domain" description="Survival protein SurE-like phosphatase/nucleotidase" evidence="10">
    <location>
        <begin position="4"/>
        <end position="187"/>
    </location>
</feature>
<keyword evidence="12" id="KW-1185">Reference proteome</keyword>
<comment type="cofactor">
    <cofactor evidence="2">
        <name>Mg(2+)</name>
        <dbReference type="ChEBI" id="CHEBI:18420"/>
    </cofactor>
</comment>
<organism evidence="11 12">
    <name type="scientific">Hydrogenivirga caldilitoris</name>
    <dbReference type="NCBI Taxonomy" id="246264"/>
    <lineage>
        <taxon>Bacteria</taxon>
        <taxon>Pseudomonadati</taxon>
        <taxon>Aquificota</taxon>
        <taxon>Aquificia</taxon>
        <taxon>Aquificales</taxon>
        <taxon>Aquificaceae</taxon>
        <taxon>Hydrogenivirga</taxon>
    </lineage>
</organism>
<dbReference type="EC" id="3.1.3.5" evidence="9"/>
<evidence type="ECO:0000256" key="9">
    <source>
        <dbReference type="HAMAP-Rule" id="MF_00060"/>
    </source>
</evidence>
<dbReference type="OrthoDB" id="9780815at2"/>
<dbReference type="PANTHER" id="PTHR30457">
    <property type="entry name" value="5'-NUCLEOTIDASE SURE"/>
    <property type="match status" value="1"/>
</dbReference>
<comment type="function">
    <text evidence="9">Nucleotidase that shows phosphatase activity on nucleoside 5'-monophosphates.</text>
</comment>
<accession>A0A497XM40</accession>
<keyword evidence="6 9" id="KW-0479">Metal-binding</keyword>
<dbReference type="GO" id="GO:0046872">
    <property type="term" value="F:metal ion binding"/>
    <property type="evidence" value="ECO:0007669"/>
    <property type="project" value="UniProtKB-UniRule"/>
</dbReference>
<dbReference type="GO" id="GO:0000166">
    <property type="term" value="F:nucleotide binding"/>
    <property type="evidence" value="ECO:0007669"/>
    <property type="project" value="UniProtKB-KW"/>
</dbReference>
<evidence type="ECO:0000313" key="12">
    <source>
        <dbReference type="Proteomes" id="UP000267841"/>
    </source>
</evidence>
<comment type="subcellular location">
    <subcellularLocation>
        <location evidence="3 9">Cytoplasm</location>
    </subcellularLocation>
</comment>
<sequence length="251" mass="27909">MPLILITNDDGYFSEGIRALRDTLKPLGRVVVVAPDRNLSGVGHSLTFTMPLRLRKVEEDFYAVIGGTPADCIHLGYHVILEGEKPDLVCAGINEGPNLGEDITYSGTVSGAMEGRILGIPSIAFSAFGREEIMFSEIAKSCRKVVERVLDVGIPEDTYLNVNVPNLSCDEVRGIKLTRQGKRDYKEKVFRYRAPYGETLYWIAAEEFGWCPDEGTDYWAVLNGYISVTPLQLDLTNYGAMKEIKFIEDEG</sequence>
<dbReference type="GO" id="GO:0008254">
    <property type="term" value="F:3'-nucleotidase activity"/>
    <property type="evidence" value="ECO:0007669"/>
    <property type="project" value="TreeGrafter"/>
</dbReference>
<dbReference type="Pfam" id="PF01975">
    <property type="entry name" value="SurE"/>
    <property type="match status" value="1"/>
</dbReference>
<dbReference type="NCBIfam" id="TIGR00087">
    <property type="entry name" value="surE"/>
    <property type="match status" value="1"/>
</dbReference>
<evidence type="ECO:0000256" key="3">
    <source>
        <dbReference type="ARBA" id="ARBA00004496"/>
    </source>
</evidence>
<dbReference type="EMBL" id="RCCJ01000001">
    <property type="protein sequence ID" value="RLJ69915.1"/>
    <property type="molecule type" value="Genomic_DNA"/>
</dbReference>
<dbReference type="Gene3D" id="3.40.1210.10">
    <property type="entry name" value="Survival protein SurE-like phosphatase/nucleotidase"/>
    <property type="match status" value="1"/>
</dbReference>
<dbReference type="InterPro" id="IPR030048">
    <property type="entry name" value="SurE"/>
</dbReference>
<dbReference type="GO" id="GO:0005737">
    <property type="term" value="C:cytoplasm"/>
    <property type="evidence" value="ECO:0007669"/>
    <property type="project" value="UniProtKB-SubCell"/>
</dbReference>
<evidence type="ECO:0000313" key="11">
    <source>
        <dbReference type="EMBL" id="RLJ69915.1"/>
    </source>
</evidence>
<dbReference type="PANTHER" id="PTHR30457:SF12">
    <property type="entry name" value="5'_3'-NUCLEOTIDASE SURE"/>
    <property type="match status" value="1"/>
</dbReference>
<evidence type="ECO:0000256" key="4">
    <source>
        <dbReference type="ARBA" id="ARBA00011062"/>
    </source>
</evidence>
<comment type="caution">
    <text evidence="11">The sequence shown here is derived from an EMBL/GenBank/DDBJ whole genome shotgun (WGS) entry which is preliminary data.</text>
</comment>
<evidence type="ECO:0000256" key="6">
    <source>
        <dbReference type="ARBA" id="ARBA00022723"/>
    </source>
</evidence>
<dbReference type="HAMAP" id="MF_00060">
    <property type="entry name" value="SurE"/>
    <property type="match status" value="1"/>
</dbReference>
<evidence type="ECO:0000256" key="2">
    <source>
        <dbReference type="ARBA" id="ARBA00001946"/>
    </source>
</evidence>
<comment type="similarity">
    <text evidence="4 9">Belongs to the SurE nucleotidase family.</text>
</comment>
<keyword evidence="7 9" id="KW-0547">Nucleotide-binding</keyword>
<comment type="cofactor">
    <cofactor evidence="9">
        <name>a divalent metal cation</name>
        <dbReference type="ChEBI" id="CHEBI:60240"/>
    </cofactor>
    <text evidence="9">Binds 1 divalent metal cation per subunit.</text>
</comment>
<dbReference type="NCBIfam" id="NF001490">
    <property type="entry name" value="PRK00346.1-4"/>
    <property type="match status" value="1"/>
</dbReference>
<dbReference type="RefSeq" id="WP_121008872.1">
    <property type="nucleotide sequence ID" value="NZ_RCCJ01000001.1"/>
</dbReference>
<dbReference type="FunFam" id="3.40.1210.10:FF:000001">
    <property type="entry name" value="5'/3'-nucleotidase SurE"/>
    <property type="match status" value="1"/>
</dbReference>
<dbReference type="GO" id="GO:0008253">
    <property type="term" value="F:5'-nucleotidase activity"/>
    <property type="evidence" value="ECO:0007669"/>
    <property type="project" value="UniProtKB-UniRule"/>
</dbReference>
<dbReference type="InterPro" id="IPR036523">
    <property type="entry name" value="SurE-like_sf"/>
</dbReference>
<dbReference type="SUPFAM" id="SSF64167">
    <property type="entry name" value="SurE-like"/>
    <property type="match status" value="1"/>
</dbReference>
<dbReference type="AlphaFoldDB" id="A0A497XM40"/>
<comment type="catalytic activity">
    <reaction evidence="1 9">
        <text>a ribonucleoside 5'-phosphate + H2O = a ribonucleoside + phosphate</text>
        <dbReference type="Rhea" id="RHEA:12484"/>
        <dbReference type="ChEBI" id="CHEBI:15377"/>
        <dbReference type="ChEBI" id="CHEBI:18254"/>
        <dbReference type="ChEBI" id="CHEBI:43474"/>
        <dbReference type="ChEBI" id="CHEBI:58043"/>
        <dbReference type="EC" id="3.1.3.5"/>
    </reaction>
</comment>
<feature type="binding site" evidence="9">
    <location>
        <position position="40"/>
    </location>
    <ligand>
        <name>a divalent metal cation</name>
        <dbReference type="ChEBI" id="CHEBI:60240"/>
    </ligand>
</feature>
<name>A0A497XM40_9AQUI</name>
<gene>
    <name evidence="9" type="primary">surE</name>
    <name evidence="11" type="ORF">BCF55_0174</name>
</gene>
<proteinExistence type="inferred from homology"/>
<dbReference type="GO" id="GO:0004309">
    <property type="term" value="F:exopolyphosphatase activity"/>
    <property type="evidence" value="ECO:0007669"/>
    <property type="project" value="TreeGrafter"/>
</dbReference>